<organism evidence="2">
    <name type="scientific">Oikopleura dioica</name>
    <name type="common">Tunicate</name>
    <dbReference type="NCBI Taxonomy" id="34765"/>
    <lineage>
        <taxon>Eukaryota</taxon>
        <taxon>Metazoa</taxon>
        <taxon>Chordata</taxon>
        <taxon>Tunicata</taxon>
        <taxon>Appendicularia</taxon>
        <taxon>Copelata</taxon>
        <taxon>Oikopleuridae</taxon>
        <taxon>Oikopleura</taxon>
    </lineage>
</organism>
<dbReference type="Proteomes" id="UP000011014">
    <property type="component" value="Unassembled WGS sequence"/>
</dbReference>
<feature type="transmembrane region" description="Helical" evidence="1">
    <location>
        <begin position="75"/>
        <end position="97"/>
    </location>
</feature>
<dbReference type="AlphaFoldDB" id="E4YDV4"/>
<feature type="transmembrane region" description="Helical" evidence="1">
    <location>
        <begin position="109"/>
        <end position="141"/>
    </location>
</feature>
<reference evidence="2" key="1">
    <citation type="journal article" date="2010" name="Science">
        <title>Plasticity of animal genome architecture unmasked by rapid evolution of a pelagic tunicate.</title>
        <authorList>
            <person name="Denoeud F."/>
            <person name="Henriet S."/>
            <person name="Mungpakdee S."/>
            <person name="Aury J.M."/>
            <person name="Da Silva C."/>
            <person name="Brinkmann H."/>
            <person name="Mikhaleva J."/>
            <person name="Olsen L.C."/>
            <person name="Jubin C."/>
            <person name="Canestro C."/>
            <person name="Bouquet J.M."/>
            <person name="Danks G."/>
            <person name="Poulain J."/>
            <person name="Campsteijn C."/>
            <person name="Adamski M."/>
            <person name="Cross I."/>
            <person name="Yadetie F."/>
            <person name="Muffato M."/>
            <person name="Louis A."/>
            <person name="Butcher S."/>
            <person name="Tsagkogeorga G."/>
            <person name="Konrad A."/>
            <person name="Singh S."/>
            <person name="Jensen M.F."/>
            <person name="Cong E.H."/>
            <person name="Eikeseth-Otteraa H."/>
            <person name="Noel B."/>
            <person name="Anthouard V."/>
            <person name="Porcel B.M."/>
            <person name="Kachouri-Lafond R."/>
            <person name="Nishino A."/>
            <person name="Ugolini M."/>
            <person name="Chourrout P."/>
            <person name="Nishida H."/>
            <person name="Aasland R."/>
            <person name="Huzurbazar S."/>
            <person name="Westhof E."/>
            <person name="Delsuc F."/>
            <person name="Lehrach H."/>
            <person name="Reinhardt R."/>
            <person name="Weissenbach J."/>
            <person name="Roy S.W."/>
            <person name="Artiguenave F."/>
            <person name="Postlethwait J.H."/>
            <person name="Manak J.R."/>
            <person name="Thompson E.M."/>
            <person name="Jaillon O."/>
            <person name="Du Pasquier L."/>
            <person name="Boudinot P."/>
            <person name="Liberles D.A."/>
            <person name="Volff J.N."/>
            <person name="Philippe H."/>
            <person name="Lenhard B."/>
            <person name="Roest Crollius H."/>
            <person name="Wincker P."/>
            <person name="Chourrout D."/>
        </authorList>
    </citation>
    <scope>NUCLEOTIDE SEQUENCE [LARGE SCALE GENOMIC DNA]</scope>
</reference>
<evidence type="ECO:0000256" key="1">
    <source>
        <dbReference type="SAM" id="Phobius"/>
    </source>
</evidence>
<name>E4YDV4_OIKDI</name>
<keyword evidence="1" id="KW-0812">Transmembrane</keyword>
<evidence type="ECO:0000313" key="2">
    <source>
        <dbReference type="EMBL" id="CBY33704.1"/>
    </source>
</evidence>
<gene>
    <name evidence="2" type="ORF">GSOID_T00021643001</name>
</gene>
<keyword evidence="1" id="KW-1133">Transmembrane helix</keyword>
<keyword evidence="1" id="KW-0472">Membrane</keyword>
<protein>
    <submittedName>
        <fullName evidence="2">Uncharacterized protein</fullName>
    </submittedName>
</protein>
<proteinExistence type="predicted"/>
<dbReference type="EMBL" id="FN654440">
    <property type="protein sequence ID" value="CBY33704.1"/>
    <property type="molecule type" value="Genomic_DNA"/>
</dbReference>
<feature type="transmembrane region" description="Helical" evidence="1">
    <location>
        <begin position="44"/>
        <end position="63"/>
    </location>
</feature>
<accession>E4YDV4</accession>
<sequence>MLIRIYIYVAKGPSYNPKKPKYRTGDKADYPDGYPKYGLYDPKITLKNIIAGFVLVSKAYFVTDYFLFSDDPKNPWLFFGALLYCTLTTVCVCELSSGQKSSLRNFHQTLGIVVFLSLSLIFTSSKLVFACYVFCFMHLILQ</sequence>